<dbReference type="SUPFAM" id="SSF50685">
    <property type="entry name" value="Barwin-like endoglucanases"/>
    <property type="match status" value="1"/>
</dbReference>
<evidence type="ECO:0000256" key="4">
    <source>
        <dbReference type="RuleBase" id="RU003495"/>
    </source>
</evidence>
<keyword evidence="3" id="KW-1003">Cell membrane</keyword>
<dbReference type="Gene3D" id="2.40.40.10">
    <property type="entry name" value="RlpA-like domain"/>
    <property type="match status" value="1"/>
</dbReference>
<dbReference type="PANTHER" id="PTHR34183:SF1">
    <property type="entry name" value="ENDOLYTIC PEPTIDOGLYCAN TRANSGLYCOSYLASE RLPA"/>
    <property type="match status" value="1"/>
</dbReference>
<sequence length="198" mass="22024">MRDTTLPPLIVILLLALTGCASRGELDDEAIARIPDAVPKVEPLAKSGNPESYVVFGRRYYTKKSAHGHVERGLASWYGRPFHGRKTSSGETYDMYAMSAAHKTLPLPTYARVTNLENGRRVVVRINDRGPFHDGRVIDLSYTAAVKLGMKRQGTARVEVQAIDPRRRFWSFLPFLADHSEAESDTGRPTRASASLQN</sequence>
<evidence type="ECO:0000256" key="2">
    <source>
        <dbReference type="ARBA" id="ARBA00023316"/>
    </source>
</evidence>
<proteinExistence type="inferred from homology"/>
<reference evidence="6 7" key="1">
    <citation type="submission" date="2021-04" db="EMBL/GenBank/DDBJ databases">
        <title>Complete genome sequencing of Allochromatium tepidum strain NZ.</title>
        <authorList>
            <person name="Tsukatani Y."/>
            <person name="Mori H."/>
        </authorList>
    </citation>
    <scope>NUCLEOTIDE SEQUENCE [LARGE SCALE GENOMIC DNA]</scope>
    <source>
        <strain evidence="6 7">NZ</strain>
    </source>
</reference>
<dbReference type="NCBIfam" id="TIGR00413">
    <property type="entry name" value="rlpA"/>
    <property type="match status" value="1"/>
</dbReference>
<dbReference type="PANTHER" id="PTHR34183">
    <property type="entry name" value="ENDOLYTIC PEPTIDOGLYCAN TRANSGLYCOSYLASE RLPA"/>
    <property type="match status" value="1"/>
</dbReference>
<keyword evidence="1 3" id="KW-0456">Lyase</keyword>
<dbReference type="HAMAP" id="MF_02071">
    <property type="entry name" value="RlpA"/>
    <property type="match status" value="1"/>
</dbReference>
<keyword evidence="2 3" id="KW-0961">Cell wall biogenesis/degradation</keyword>
<keyword evidence="3" id="KW-0564">Palmitate</keyword>
<dbReference type="Pfam" id="PF03330">
    <property type="entry name" value="DPBB_1"/>
    <property type="match status" value="1"/>
</dbReference>
<evidence type="ECO:0000259" key="5">
    <source>
        <dbReference type="Pfam" id="PF03330"/>
    </source>
</evidence>
<dbReference type="InterPro" id="IPR012997">
    <property type="entry name" value="RplA"/>
</dbReference>
<dbReference type="InterPro" id="IPR036908">
    <property type="entry name" value="RlpA-like_sf"/>
</dbReference>
<evidence type="ECO:0000256" key="3">
    <source>
        <dbReference type="HAMAP-Rule" id="MF_02071"/>
    </source>
</evidence>
<dbReference type="EMBL" id="AP024563">
    <property type="protein sequence ID" value="BCU07943.1"/>
    <property type="molecule type" value="Genomic_DNA"/>
</dbReference>
<comment type="subcellular location">
    <subcellularLocation>
        <location evidence="3">Cell membrane</location>
        <topology evidence="3">Lipid-anchor</topology>
    </subcellularLocation>
</comment>
<accession>A0ABN6GDE9</accession>
<dbReference type="PROSITE" id="PS51257">
    <property type="entry name" value="PROKAR_LIPOPROTEIN"/>
    <property type="match status" value="1"/>
</dbReference>
<keyword evidence="3" id="KW-0472">Membrane</keyword>
<comment type="function">
    <text evidence="3">Lytic transglycosylase with a strong preference for naked glycan strands that lack stem peptides.</text>
</comment>
<dbReference type="InterPro" id="IPR009009">
    <property type="entry name" value="RlpA-like_DPBB"/>
</dbReference>
<organism evidence="6 7">
    <name type="scientific">Allochromatium tepidum</name>
    <dbReference type="NCBI Taxonomy" id="553982"/>
    <lineage>
        <taxon>Bacteria</taxon>
        <taxon>Pseudomonadati</taxon>
        <taxon>Pseudomonadota</taxon>
        <taxon>Gammaproteobacteria</taxon>
        <taxon>Chromatiales</taxon>
        <taxon>Chromatiaceae</taxon>
        <taxon>Allochromatium</taxon>
    </lineage>
</organism>
<comment type="similarity">
    <text evidence="3 4">Belongs to the RlpA family.</text>
</comment>
<dbReference type="CDD" id="cd22268">
    <property type="entry name" value="DPBB_RlpA-like"/>
    <property type="match status" value="1"/>
</dbReference>
<feature type="domain" description="RlpA-like protein double-psi beta-barrel" evidence="5">
    <location>
        <begin position="71"/>
        <end position="160"/>
    </location>
</feature>
<keyword evidence="7" id="KW-1185">Reference proteome</keyword>
<protein>
    <recommendedName>
        <fullName evidence="3">Endolytic peptidoglycan transglycosylase RlpA</fullName>
        <ecNumber evidence="3">4.2.2.-</ecNumber>
    </recommendedName>
</protein>
<evidence type="ECO:0000313" key="7">
    <source>
        <dbReference type="Proteomes" id="UP000680679"/>
    </source>
</evidence>
<name>A0ABN6GDE9_9GAMM</name>
<keyword evidence="3" id="KW-0449">Lipoprotein</keyword>
<dbReference type="InterPro" id="IPR034718">
    <property type="entry name" value="RlpA"/>
</dbReference>
<dbReference type="EC" id="4.2.2.-" evidence="3"/>
<evidence type="ECO:0000256" key="1">
    <source>
        <dbReference type="ARBA" id="ARBA00023239"/>
    </source>
</evidence>
<gene>
    <name evidence="3" type="primary">rlpA</name>
    <name evidence="6" type="ORF">Atep_26200</name>
</gene>
<evidence type="ECO:0000313" key="6">
    <source>
        <dbReference type="EMBL" id="BCU07943.1"/>
    </source>
</evidence>
<dbReference type="Proteomes" id="UP000680679">
    <property type="component" value="Chromosome"/>
</dbReference>